<protein>
    <submittedName>
        <fullName evidence="2">Uncharacterized protein</fullName>
    </submittedName>
</protein>
<dbReference type="EMBL" id="BMVU01000006">
    <property type="protein sequence ID" value="GGX66286.1"/>
    <property type="molecule type" value="Genomic_DNA"/>
</dbReference>
<reference evidence="2" key="2">
    <citation type="submission" date="2020-09" db="EMBL/GenBank/DDBJ databases">
        <authorList>
            <person name="Sun Q."/>
            <person name="Ohkuma M."/>
        </authorList>
    </citation>
    <scope>NUCLEOTIDE SEQUENCE</scope>
    <source>
        <strain evidence="2">JCM 4790</strain>
    </source>
</reference>
<feature type="region of interest" description="Disordered" evidence="1">
    <location>
        <begin position="44"/>
        <end position="89"/>
    </location>
</feature>
<organism evidence="2 3">
    <name type="scientific">Streptomyces minutiscleroticus</name>
    <dbReference type="NCBI Taxonomy" id="68238"/>
    <lineage>
        <taxon>Bacteria</taxon>
        <taxon>Bacillati</taxon>
        <taxon>Actinomycetota</taxon>
        <taxon>Actinomycetes</taxon>
        <taxon>Kitasatosporales</taxon>
        <taxon>Streptomycetaceae</taxon>
        <taxon>Streptomyces</taxon>
    </lineage>
</organism>
<evidence type="ECO:0000256" key="1">
    <source>
        <dbReference type="SAM" id="MobiDB-lite"/>
    </source>
</evidence>
<comment type="caution">
    <text evidence="2">The sequence shown here is derived from an EMBL/GenBank/DDBJ whole genome shotgun (WGS) entry which is preliminary data.</text>
</comment>
<evidence type="ECO:0000313" key="3">
    <source>
        <dbReference type="Proteomes" id="UP000619244"/>
    </source>
</evidence>
<accession>A0A918NGX0</accession>
<name>A0A918NGX0_9ACTN</name>
<keyword evidence="3" id="KW-1185">Reference proteome</keyword>
<reference evidence="2" key="1">
    <citation type="journal article" date="2014" name="Int. J. Syst. Evol. Microbiol.">
        <title>Complete genome sequence of Corynebacterium casei LMG S-19264T (=DSM 44701T), isolated from a smear-ripened cheese.</title>
        <authorList>
            <consortium name="US DOE Joint Genome Institute (JGI-PGF)"/>
            <person name="Walter F."/>
            <person name="Albersmeier A."/>
            <person name="Kalinowski J."/>
            <person name="Ruckert C."/>
        </authorList>
    </citation>
    <scope>NUCLEOTIDE SEQUENCE</scope>
    <source>
        <strain evidence="2">JCM 4790</strain>
    </source>
</reference>
<dbReference type="AlphaFoldDB" id="A0A918NGX0"/>
<dbReference type="Proteomes" id="UP000619244">
    <property type="component" value="Unassembled WGS sequence"/>
</dbReference>
<sequence>MAYWCRARLSIGAVGPSPPPPAPRSRSRTAATLTTAALPVGSAVTALSHPAAAADTPEPPRPGRGAASGPRWRREGPDRFAGAKIGRTP</sequence>
<evidence type="ECO:0000313" key="2">
    <source>
        <dbReference type="EMBL" id="GGX66286.1"/>
    </source>
</evidence>
<proteinExistence type="predicted"/>
<gene>
    <name evidence="2" type="ORF">GCM10010358_20870</name>
</gene>